<dbReference type="Gene3D" id="3.40.1350.10">
    <property type="match status" value="1"/>
</dbReference>
<proteinExistence type="inferred from homology"/>
<comment type="caution">
    <text evidence="3">The sequence shown here is derived from an EMBL/GenBank/DDBJ whole genome shotgun (WGS) entry which is preliminary data.</text>
</comment>
<dbReference type="AlphaFoldDB" id="A0A840ADH9"/>
<dbReference type="EMBL" id="JACIDJ010000003">
    <property type="protein sequence ID" value="MBB3898972.1"/>
    <property type="molecule type" value="Genomic_DNA"/>
</dbReference>
<protein>
    <recommendedName>
        <fullName evidence="2">UPF0102 protein GGQ83_002415</fullName>
    </recommendedName>
</protein>
<dbReference type="RefSeq" id="WP_184384269.1">
    <property type="nucleotide sequence ID" value="NZ_JACIDJ010000003.1"/>
</dbReference>
<evidence type="ECO:0000313" key="3">
    <source>
        <dbReference type="EMBL" id="MBB3898972.1"/>
    </source>
</evidence>
<dbReference type="Pfam" id="PF02021">
    <property type="entry name" value="UPF0102"/>
    <property type="match status" value="1"/>
</dbReference>
<reference evidence="3 4" key="1">
    <citation type="submission" date="2020-08" db="EMBL/GenBank/DDBJ databases">
        <title>Genomic Encyclopedia of Type Strains, Phase IV (KMG-IV): sequencing the most valuable type-strain genomes for metagenomic binning, comparative biology and taxonomic classification.</title>
        <authorList>
            <person name="Goeker M."/>
        </authorList>
    </citation>
    <scope>NUCLEOTIDE SEQUENCE [LARGE SCALE GENOMIC DNA]</scope>
    <source>
        <strain evidence="3 4">DSM 19979</strain>
    </source>
</reference>
<dbReference type="PANTHER" id="PTHR34039:SF1">
    <property type="entry name" value="UPF0102 PROTEIN YRAN"/>
    <property type="match status" value="1"/>
</dbReference>
<dbReference type="SUPFAM" id="SSF52980">
    <property type="entry name" value="Restriction endonuclease-like"/>
    <property type="match status" value="1"/>
</dbReference>
<keyword evidence="3" id="KW-0378">Hydrolase</keyword>
<organism evidence="3 4">
    <name type="scientific">Roseococcus suduntuyensis</name>
    <dbReference type="NCBI Taxonomy" id="455361"/>
    <lineage>
        <taxon>Bacteria</taxon>
        <taxon>Pseudomonadati</taxon>
        <taxon>Pseudomonadota</taxon>
        <taxon>Alphaproteobacteria</taxon>
        <taxon>Acetobacterales</taxon>
        <taxon>Roseomonadaceae</taxon>
        <taxon>Roseococcus</taxon>
    </lineage>
</organism>
<evidence type="ECO:0000256" key="1">
    <source>
        <dbReference type="ARBA" id="ARBA00006738"/>
    </source>
</evidence>
<gene>
    <name evidence="3" type="ORF">GGQ83_002415</name>
</gene>
<evidence type="ECO:0000256" key="2">
    <source>
        <dbReference type="HAMAP-Rule" id="MF_00048"/>
    </source>
</evidence>
<keyword evidence="3" id="KW-0255">Endonuclease</keyword>
<evidence type="ECO:0000313" key="4">
    <source>
        <dbReference type="Proteomes" id="UP000553193"/>
    </source>
</evidence>
<dbReference type="HAMAP" id="MF_00048">
    <property type="entry name" value="UPF0102"/>
    <property type="match status" value="1"/>
</dbReference>
<dbReference type="GO" id="GO:0003676">
    <property type="term" value="F:nucleic acid binding"/>
    <property type="evidence" value="ECO:0007669"/>
    <property type="project" value="InterPro"/>
</dbReference>
<dbReference type="InterPro" id="IPR003509">
    <property type="entry name" value="UPF0102_YraN-like"/>
</dbReference>
<comment type="similarity">
    <text evidence="1 2">Belongs to the UPF0102 family.</text>
</comment>
<keyword evidence="4" id="KW-1185">Reference proteome</keyword>
<accession>A0A840ADH9</accession>
<sequence>MRCTPDTWARARRGARADRSGRDAEAIARDLLRAEGWTILAERARTPAGELDLIAEREGLLVFVEVKARLSFREAAFALTPRQQSRLQAAAAIWLAAHPGHGAAGMRFDVILVAADGAARRITDALRAG</sequence>
<name>A0A840ADH9_9PROT</name>
<dbReference type="PANTHER" id="PTHR34039">
    <property type="entry name" value="UPF0102 PROTEIN YRAN"/>
    <property type="match status" value="1"/>
</dbReference>
<keyword evidence="3" id="KW-0540">Nuclease</keyword>
<dbReference type="InterPro" id="IPR011856">
    <property type="entry name" value="tRNA_endonuc-like_dom_sf"/>
</dbReference>
<dbReference type="InterPro" id="IPR011335">
    <property type="entry name" value="Restrct_endonuc-II-like"/>
</dbReference>
<dbReference type="GO" id="GO:0004519">
    <property type="term" value="F:endonuclease activity"/>
    <property type="evidence" value="ECO:0007669"/>
    <property type="project" value="UniProtKB-KW"/>
</dbReference>
<dbReference type="Proteomes" id="UP000553193">
    <property type="component" value="Unassembled WGS sequence"/>
</dbReference>